<feature type="region of interest" description="Disordered" evidence="1">
    <location>
        <begin position="122"/>
        <end position="159"/>
    </location>
</feature>
<evidence type="ECO:0000313" key="3">
    <source>
        <dbReference type="EMBL" id="CAD1824046.1"/>
    </source>
</evidence>
<feature type="domain" description="Fungal lipase-type" evidence="2">
    <location>
        <begin position="372"/>
        <end position="462"/>
    </location>
</feature>
<dbReference type="InterPro" id="IPR029058">
    <property type="entry name" value="AB_hydrolase_fold"/>
</dbReference>
<dbReference type="PANTHER" id="PTHR46483:SF1">
    <property type="entry name" value="PHOSPHOLIPASE A1 PLIP1, CHLOROPLASTIC"/>
    <property type="match status" value="1"/>
</dbReference>
<dbReference type="Gene3D" id="3.40.50.1820">
    <property type="entry name" value="alpha/beta hydrolase"/>
    <property type="match status" value="1"/>
</dbReference>
<feature type="compositionally biased region" description="Basic residues" evidence="1">
    <location>
        <begin position="539"/>
        <end position="567"/>
    </location>
</feature>
<feature type="compositionally biased region" description="Gly residues" evidence="1">
    <location>
        <begin position="308"/>
        <end position="336"/>
    </location>
</feature>
<evidence type="ECO:0000259" key="2">
    <source>
        <dbReference type="Pfam" id="PF01764"/>
    </source>
</evidence>
<feature type="compositionally biased region" description="Basic and acidic residues" evidence="1">
    <location>
        <begin position="579"/>
        <end position="597"/>
    </location>
</feature>
<evidence type="ECO:0000256" key="1">
    <source>
        <dbReference type="SAM" id="MobiDB-lite"/>
    </source>
</evidence>
<dbReference type="GO" id="GO:0008970">
    <property type="term" value="F:phospholipase A1 activity"/>
    <property type="evidence" value="ECO:0007669"/>
    <property type="project" value="InterPro"/>
</dbReference>
<feature type="region of interest" description="Disordered" evidence="1">
    <location>
        <begin position="223"/>
        <end position="251"/>
    </location>
</feature>
<dbReference type="InterPro" id="IPR043367">
    <property type="entry name" value="PLIP1/2/3"/>
</dbReference>
<accession>A0A6V7P088</accession>
<dbReference type="SUPFAM" id="SSF53474">
    <property type="entry name" value="alpha/beta-Hydrolases"/>
    <property type="match status" value="1"/>
</dbReference>
<feature type="region of interest" description="Disordered" evidence="1">
    <location>
        <begin position="307"/>
        <end position="337"/>
    </location>
</feature>
<feature type="region of interest" description="Disordered" evidence="1">
    <location>
        <begin position="1"/>
        <end position="24"/>
    </location>
</feature>
<dbReference type="EMBL" id="LR862143">
    <property type="protein sequence ID" value="CAD1824046.1"/>
    <property type="molecule type" value="Genomic_DNA"/>
</dbReference>
<feature type="region of interest" description="Disordered" evidence="1">
    <location>
        <begin position="484"/>
        <end position="607"/>
    </location>
</feature>
<name>A0A6V7P088_ANACO</name>
<dbReference type="Pfam" id="PF01764">
    <property type="entry name" value="Lipase_3"/>
    <property type="match status" value="1"/>
</dbReference>
<dbReference type="InterPro" id="IPR002921">
    <property type="entry name" value="Fungal_lipase-type"/>
</dbReference>
<reference evidence="3" key="1">
    <citation type="submission" date="2020-07" db="EMBL/GenBank/DDBJ databases">
        <authorList>
            <person name="Lin J."/>
        </authorList>
    </citation>
    <scope>NUCLEOTIDE SEQUENCE</scope>
</reference>
<proteinExistence type="predicted"/>
<sequence>MGHAWPPKTLPTLTRPNTCPTPTAPLGSSNATVLAWVLAIAVQVATSGAVGWTRTVDREPRARARSGSSSPPIPGPDRPHSAESLPLDSEESPDEGSGSGSGSERGRANWVERVLQVRTRWRGRQHKEEEEEEEDDDDESCGVSYDSSSSSEEERREWDRESFARVLGRVALAEARRFAQLALLCNLAYAIPAIKVEDLKKRYGLHFVTSSLEKKSVAAAIKSELETDSTRPPPPTPTPTRTGPEPSRPFRPSVAYEIAASAASYVRCRARASSPSARPPRAGPTRVVPTRMRRRCRRGGAGEVVVQVGGGGVRGGVDGDGGGGGRGGGEAGGGEGPPLAALVPLRVVRLRRPRHPHSLLHHSGIGLASFVAANLLFEPTTFEDTGVLVHRGIYEAAKGIYDQFVPEIEAHLRVHGDRARLRFSGHSLGGSLALLVSLMLLARGAAERAAVLPVVTFGAPSVFCGGSACWAPSASTTATCRRSSCTATSCPGPSPAATPTRRPCCSSGSTAPSAPTPASTTRECSTLLWERHTSSSPTRSRRRRTPPPRRGRAVRHRGTARSERRRRVAADLQSRRRQRPADVHELAAPSRDPERPEAYGSDGTIRRDHESSNYAKALDALVKQQHVKPAVRWHAREHQWLPQQWWPPLVGMESPGLVAQEVISRS</sequence>
<gene>
    <name evidence="3" type="ORF">CB5_LOCUS7257</name>
</gene>
<feature type="region of interest" description="Disordered" evidence="1">
    <location>
        <begin position="56"/>
        <end position="109"/>
    </location>
</feature>
<feature type="compositionally biased region" description="Polar residues" evidence="1">
    <location>
        <begin position="11"/>
        <end position="24"/>
    </location>
</feature>
<feature type="compositionally biased region" description="Low complexity" evidence="1">
    <location>
        <begin position="141"/>
        <end position="150"/>
    </location>
</feature>
<dbReference type="PANTHER" id="PTHR46483">
    <property type="entry name" value="PHOSPHOLIPASE A1 PLIP2, CHLOROPLASTIC"/>
    <property type="match status" value="1"/>
</dbReference>
<feature type="compositionally biased region" description="Low complexity" evidence="1">
    <location>
        <begin position="509"/>
        <end position="521"/>
    </location>
</feature>
<feature type="compositionally biased region" description="Acidic residues" evidence="1">
    <location>
        <begin position="129"/>
        <end position="140"/>
    </location>
</feature>
<protein>
    <recommendedName>
        <fullName evidence="2">Fungal lipase-type domain-containing protein</fullName>
    </recommendedName>
</protein>
<dbReference type="GO" id="GO:0006629">
    <property type="term" value="P:lipid metabolic process"/>
    <property type="evidence" value="ECO:0007669"/>
    <property type="project" value="InterPro"/>
</dbReference>
<organism evidence="3">
    <name type="scientific">Ananas comosus var. bracteatus</name>
    <name type="common">red pineapple</name>
    <dbReference type="NCBI Taxonomy" id="296719"/>
    <lineage>
        <taxon>Eukaryota</taxon>
        <taxon>Viridiplantae</taxon>
        <taxon>Streptophyta</taxon>
        <taxon>Embryophyta</taxon>
        <taxon>Tracheophyta</taxon>
        <taxon>Spermatophyta</taxon>
        <taxon>Magnoliopsida</taxon>
        <taxon>Liliopsida</taxon>
        <taxon>Poales</taxon>
        <taxon>Bromeliaceae</taxon>
        <taxon>Bromelioideae</taxon>
        <taxon>Ananas</taxon>
    </lineage>
</organism>
<dbReference type="AlphaFoldDB" id="A0A6V7P088"/>